<evidence type="ECO:0000313" key="1">
    <source>
        <dbReference type="EMBL" id="CEF89558.1"/>
    </source>
</evidence>
<gene>
    <name evidence="1" type="primary">ORF68</name>
</gene>
<dbReference type="EMBL" id="LN610576">
    <property type="protein sequence ID" value="CEF89558.1"/>
    <property type="molecule type" value="Genomic_DNA"/>
</dbReference>
<dbReference type="Proteomes" id="UP000030225">
    <property type="component" value="Segment"/>
</dbReference>
<sequence>MNTLTYSPREVTIIIAGAHEVTGYAEGEFVTIQKEVQATQTQRAMDGSVARLYTKDDGYRMTLTLAQSSPTNDFLGAVYNLDAATRKGKFPLVVKDTLGNTNFFAGTAWIETPPTVGFGGTLRENVWRFACYDATLRIGGNSDLTDFENYLSQGAAILPILRQYGLI</sequence>
<organism evidence="1 2">
    <name type="scientific">Pseudomonas phage vB_PaeM_PAO1_Ab17</name>
    <dbReference type="NCBI Taxonomy" id="1548904"/>
    <lineage>
        <taxon>Viruses</taxon>
        <taxon>Duplodnaviria</taxon>
        <taxon>Heunggongvirae</taxon>
        <taxon>Uroviricota</taxon>
        <taxon>Caudoviricetes</taxon>
        <taxon>Vandenendeviridae</taxon>
        <taxon>Nankokuvirus</taxon>
        <taxon>Nankokuvirus Ab03</taxon>
    </lineage>
</organism>
<protein>
    <submittedName>
        <fullName evidence="1">Uncharacterized protein</fullName>
    </submittedName>
</protein>
<name>A0A0A1IUI2_9CAUD</name>
<proteinExistence type="predicted"/>
<evidence type="ECO:0000313" key="2">
    <source>
        <dbReference type="Proteomes" id="UP000030225"/>
    </source>
</evidence>
<dbReference type="NCBIfam" id="NF047581">
    <property type="entry name" value="gp105_phage_fam"/>
    <property type="match status" value="1"/>
</dbReference>
<reference evidence="2" key="1">
    <citation type="journal article" date="2015" name="PLoS ONE">
        <title>Investigation of a Large Collection of Pseudomonas aeruginosa Bacteriophages Collected from a Single Environmental Source in Abidjan, Cote d'Ivoire.</title>
        <authorList>
            <person name="Essoh C."/>
            <person name="Latino L."/>
            <person name="Midoux C."/>
            <person name="Blouin Y."/>
            <person name="Loukou G."/>
            <person name="Nguetta S.P."/>
            <person name="Lathro S."/>
            <person name="Cablanmian A."/>
            <person name="Kouassi A.K."/>
            <person name="Vergnaud G."/>
            <person name="Pourcel C."/>
        </authorList>
    </citation>
    <scope>NUCLEOTIDE SEQUENCE [LARGE SCALE GENOMIC DNA]</scope>
</reference>
<dbReference type="InterPro" id="IPR021695">
    <property type="entry name" value="Phage_KPP10_Orf10"/>
</dbReference>
<accession>A0A0A1IUI2</accession>